<dbReference type="Proteomes" id="UP001419910">
    <property type="component" value="Unassembled WGS sequence"/>
</dbReference>
<dbReference type="PROSITE" id="PS51257">
    <property type="entry name" value="PROKAR_LIPOPROTEIN"/>
    <property type="match status" value="1"/>
</dbReference>
<evidence type="ECO:0000256" key="1">
    <source>
        <dbReference type="SAM" id="SignalP"/>
    </source>
</evidence>
<feature type="chain" id="PRO_5045688413" description="Circumsporozoite protein" evidence="1">
    <location>
        <begin position="21"/>
        <end position="83"/>
    </location>
</feature>
<evidence type="ECO:0000313" key="3">
    <source>
        <dbReference type="Proteomes" id="UP001419910"/>
    </source>
</evidence>
<organism evidence="2 3">
    <name type="scientific">Sphingomonas oligophenolica</name>
    <dbReference type="NCBI Taxonomy" id="301154"/>
    <lineage>
        <taxon>Bacteria</taxon>
        <taxon>Pseudomonadati</taxon>
        <taxon>Pseudomonadota</taxon>
        <taxon>Alphaproteobacteria</taxon>
        <taxon>Sphingomonadales</taxon>
        <taxon>Sphingomonadaceae</taxon>
        <taxon>Sphingomonas</taxon>
    </lineage>
</organism>
<protein>
    <recommendedName>
        <fullName evidence="4">Circumsporozoite protein</fullName>
    </recommendedName>
</protein>
<accession>A0ABU9Y4F6</accession>
<proteinExistence type="predicted"/>
<dbReference type="EMBL" id="JBDIME010000011">
    <property type="protein sequence ID" value="MEN2790683.1"/>
    <property type="molecule type" value="Genomic_DNA"/>
</dbReference>
<keyword evidence="1" id="KW-0732">Signal</keyword>
<sequence>MKKIAFVLVAAGLMSLAACHKPADTAATNNEADMAATLDNTASNIDDMAAATTNEAAANAMENASASMSAASDNLTAAAKNGQ</sequence>
<evidence type="ECO:0000313" key="2">
    <source>
        <dbReference type="EMBL" id="MEN2790683.1"/>
    </source>
</evidence>
<dbReference type="RefSeq" id="WP_343890006.1">
    <property type="nucleotide sequence ID" value="NZ_BAAAEH010000028.1"/>
</dbReference>
<reference evidence="2 3" key="1">
    <citation type="submission" date="2024-05" db="EMBL/GenBank/DDBJ databases">
        <authorList>
            <person name="Liu Q."/>
            <person name="Xin Y.-H."/>
        </authorList>
    </citation>
    <scope>NUCLEOTIDE SEQUENCE [LARGE SCALE GENOMIC DNA]</scope>
    <source>
        <strain evidence="2 3">CGMCC 1.10181</strain>
    </source>
</reference>
<feature type="signal peptide" evidence="1">
    <location>
        <begin position="1"/>
        <end position="20"/>
    </location>
</feature>
<name>A0ABU9Y4F6_9SPHN</name>
<evidence type="ECO:0008006" key="4">
    <source>
        <dbReference type="Google" id="ProtNLM"/>
    </source>
</evidence>
<comment type="caution">
    <text evidence="2">The sequence shown here is derived from an EMBL/GenBank/DDBJ whole genome shotgun (WGS) entry which is preliminary data.</text>
</comment>
<keyword evidence="3" id="KW-1185">Reference proteome</keyword>
<gene>
    <name evidence="2" type="ORF">ABC974_13670</name>
</gene>